<protein>
    <recommendedName>
        <fullName evidence="1">D-glucuronyl C5-epimerase C-terminal domain-containing protein</fullName>
    </recommendedName>
</protein>
<feature type="domain" description="D-glucuronyl C5-epimerase C-terminal" evidence="1">
    <location>
        <begin position="100"/>
        <end position="286"/>
    </location>
</feature>
<organism evidence="2 3">
    <name type="scientific">Kineococcus glutinatus</name>
    <dbReference type="NCBI Taxonomy" id="1070872"/>
    <lineage>
        <taxon>Bacteria</taxon>
        <taxon>Bacillati</taxon>
        <taxon>Actinomycetota</taxon>
        <taxon>Actinomycetes</taxon>
        <taxon>Kineosporiales</taxon>
        <taxon>Kineosporiaceae</taxon>
        <taxon>Kineococcus</taxon>
    </lineage>
</organism>
<dbReference type="Gene3D" id="1.50.10.10">
    <property type="match status" value="1"/>
</dbReference>
<evidence type="ECO:0000313" key="2">
    <source>
        <dbReference type="EMBL" id="GAA4661483.1"/>
    </source>
</evidence>
<dbReference type="Proteomes" id="UP001501195">
    <property type="component" value="Unassembled WGS sequence"/>
</dbReference>
<sequence>MLAMRQLAPRDDGFRLTAVAQLPYEGGELLRLDDPARRVDADGVQLYERDGTRFLHPVGTAQYALAALAGYHRTGDGEYLRRARANAEALLGTARTHEDAIFFPYPFDFPLGDEVDNTIHAPWYSGMAQGQALSLFVRLWEVDHDQRWRTAADRTFRSFEVERGPGHPWVTLTDDERHVWFEEYAGDTEPLLVLNGHNFALYGLYDYHRVTGSEDAARLFSEGATTVRDELAGFRVPGGVSYYCLQLPGCRRPLWQNPKYHAIHAEQLAALADITDDPWFAERAAEFRADHS</sequence>
<evidence type="ECO:0000313" key="3">
    <source>
        <dbReference type="Proteomes" id="UP001501195"/>
    </source>
</evidence>
<dbReference type="EMBL" id="BAABIL010000725">
    <property type="protein sequence ID" value="GAA4661483.1"/>
    <property type="molecule type" value="Genomic_DNA"/>
</dbReference>
<evidence type="ECO:0000259" key="1">
    <source>
        <dbReference type="Pfam" id="PF06662"/>
    </source>
</evidence>
<dbReference type="InterPro" id="IPR039721">
    <property type="entry name" value="C5-epimerase"/>
</dbReference>
<dbReference type="InterPro" id="IPR008928">
    <property type="entry name" value="6-hairpin_glycosidase_sf"/>
</dbReference>
<dbReference type="SUPFAM" id="SSF48208">
    <property type="entry name" value="Six-hairpin glycosidases"/>
    <property type="match status" value="2"/>
</dbReference>
<dbReference type="Pfam" id="PF06662">
    <property type="entry name" value="C5-epim_C"/>
    <property type="match status" value="1"/>
</dbReference>
<dbReference type="PANTHER" id="PTHR13174">
    <property type="entry name" value="D-GLUCURONYL C5-EPIMERASE"/>
    <property type="match status" value="1"/>
</dbReference>
<keyword evidence="3" id="KW-1185">Reference proteome</keyword>
<reference evidence="3" key="1">
    <citation type="journal article" date="2019" name="Int. J. Syst. Evol. Microbiol.">
        <title>The Global Catalogue of Microorganisms (GCM) 10K type strain sequencing project: providing services to taxonomists for standard genome sequencing and annotation.</title>
        <authorList>
            <consortium name="The Broad Institute Genomics Platform"/>
            <consortium name="The Broad Institute Genome Sequencing Center for Infectious Disease"/>
            <person name="Wu L."/>
            <person name="Ma J."/>
        </authorList>
    </citation>
    <scope>NUCLEOTIDE SEQUENCE [LARGE SCALE GENOMIC DNA]</scope>
    <source>
        <strain evidence="3">JCM 18126</strain>
    </source>
</reference>
<dbReference type="InterPro" id="IPR012341">
    <property type="entry name" value="6hp_glycosidase-like_sf"/>
</dbReference>
<dbReference type="PANTHER" id="PTHR13174:SF3">
    <property type="entry name" value="D-GLUCURONYL C5-EPIMERASE"/>
    <property type="match status" value="1"/>
</dbReference>
<accession>A0ABP8VEV3</accession>
<gene>
    <name evidence="2" type="ORF">GCM10023225_34330</name>
</gene>
<name>A0ABP8VEV3_9ACTN</name>
<dbReference type="InterPro" id="IPR010598">
    <property type="entry name" value="C5-epim_C"/>
</dbReference>
<comment type="caution">
    <text evidence="2">The sequence shown here is derived from an EMBL/GenBank/DDBJ whole genome shotgun (WGS) entry which is preliminary data.</text>
</comment>
<proteinExistence type="predicted"/>